<comment type="subcellular location">
    <subcellularLocation>
        <location evidence="1">Cell membrane</location>
        <topology evidence="1">Multi-pass membrane protein</topology>
    </subcellularLocation>
</comment>
<evidence type="ECO:0000256" key="1">
    <source>
        <dbReference type="ARBA" id="ARBA00004651"/>
    </source>
</evidence>
<evidence type="ECO:0000256" key="2">
    <source>
        <dbReference type="ARBA" id="ARBA00022475"/>
    </source>
</evidence>
<accession>A0A7C4KZC7</accession>
<dbReference type="EMBL" id="DSXR01000074">
    <property type="protein sequence ID" value="HGS87419.1"/>
    <property type="molecule type" value="Genomic_DNA"/>
</dbReference>
<feature type="transmembrane region" description="Helical" evidence="6">
    <location>
        <begin position="165"/>
        <end position="184"/>
    </location>
</feature>
<feature type="transmembrane region" description="Helical" evidence="6">
    <location>
        <begin position="298"/>
        <end position="317"/>
    </location>
</feature>
<feature type="transmembrane region" description="Helical" evidence="6">
    <location>
        <begin position="12"/>
        <end position="32"/>
    </location>
</feature>
<keyword evidence="4 6" id="KW-1133">Transmembrane helix</keyword>
<organism evidence="7">
    <name type="scientific">Bellilinea caldifistulae</name>
    <dbReference type="NCBI Taxonomy" id="360411"/>
    <lineage>
        <taxon>Bacteria</taxon>
        <taxon>Bacillati</taxon>
        <taxon>Chloroflexota</taxon>
        <taxon>Anaerolineae</taxon>
        <taxon>Anaerolineales</taxon>
        <taxon>Anaerolineaceae</taxon>
        <taxon>Bellilinea</taxon>
    </lineage>
</organism>
<reference evidence="7" key="1">
    <citation type="journal article" date="2020" name="mSystems">
        <title>Genome- and Community-Level Interaction Insights into Carbon Utilization and Element Cycling Functions of Hydrothermarchaeota in Hydrothermal Sediment.</title>
        <authorList>
            <person name="Zhou Z."/>
            <person name="Liu Y."/>
            <person name="Xu W."/>
            <person name="Pan J."/>
            <person name="Luo Z.H."/>
            <person name="Li M."/>
        </authorList>
    </citation>
    <scope>NUCLEOTIDE SEQUENCE [LARGE SCALE GENOMIC DNA]</scope>
    <source>
        <strain evidence="7">SpSt-556</strain>
    </source>
</reference>
<keyword evidence="2" id="KW-1003">Cell membrane</keyword>
<gene>
    <name evidence="7" type="ORF">ENT17_07345</name>
</gene>
<name>A0A7C4KZC7_9CHLR</name>
<dbReference type="PANTHER" id="PTHR32196">
    <property type="entry name" value="ABC TRANSPORTER PERMEASE PROTEIN YPHD-RELATED-RELATED"/>
    <property type="match status" value="1"/>
</dbReference>
<sequence length="322" mass="34118">MKRFSWDEMMNRYPAFFAILLLVVALIINLILQPNMFARDTLNSNMRVFLPMILLAAGQAVVILGGGIDISVGGIVSIVNTILATQVGLNGSPEKMWAYVLVSLAAGILAGAINGFFIAFLRLQPIITTYATSFLYVGFALFILPNPGGGIPADIANVYRNTTPLGLPLAFYVIAVVLVIWMYIRSTRFGNYLYAVGGNAEAAYETAVPVTWVLFSTYVVSGFMAALAGIAITMLSGSGNAEIGVPMTLTSITAVVIGGTALSGGVGGVAGPVVGAITLGIIQNIISFSRIDTWWETFVKATIIVVALAAPGMINLLRRKKL</sequence>
<evidence type="ECO:0000256" key="5">
    <source>
        <dbReference type="ARBA" id="ARBA00023136"/>
    </source>
</evidence>
<evidence type="ECO:0000256" key="3">
    <source>
        <dbReference type="ARBA" id="ARBA00022692"/>
    </source>
</evidence>
<dbReference type="CDD" id="cd06579">
    <property type="entry name" value="TM_PBP1_transp_AraH_like"/>
    <property type="match status" value="1"/>
</dbReference>
<protein>
    <submittedName>
        <fullName evidence="7">ABC transporter permease</fullName>
    </submittedName>
</protein>
<keyword evidence="5 6" id="KW-0472">Membrane</keyword>
<dbReference type="Pfam" id="PF02653">
    <property type="entry name" value="BPD_transp_2"/>
    <property type="match status" value="1"/>
</dbReference>
<dbReference type="GO" id="GO:0005886">
    <property type="term" value="C:plasma membrane"/>
    <property type="evidence" value="ECO:0007669"/>
    <property type="project" value="UniProtKB-SubCell"/>
</dbReference>
<feature type="transmembrane region" description="Helical" evidence="6">
    <location>
        <begin position="212"/>
        <end position="237"/>
    </location>
</feature>
<proteinExistence type="predicted"/>
<evidence type="ECO:0000256" key="6">
    <source>
        <dbReference type="SAM" id="Phobius"/>
    </source>
</evidence>
<feature type="transmembrane region" description="Helical" evidence="6">
    <location>
        <begin position="127"/>
        <end position="145"/>
    </location>
</feature>
<feature type="transmembrane region" description="Helical" evidence="6">
    <location>
        <begin position="269"/>
        <end position="286"/>
    </location>
</feature>
<dbReference type="InterPro" id="IPR001851">
    <property type="entry name" value="ABC_transp_permease"/>
</dbReference>
<feature type="transmembrane region" description="Helical" evidence="6">
    <location>
        <begin position="53"/>
        <end position="76"/>
    </location>
</feature>
<evidence type="ECO:0000256" key="4">
    <source>
        <dbReference type="ARBA" id="ARBA00022989"/>
    </source>
</evidence>
<dbReference type="GO" id="GO:0022857">
    <property type="term" value="F:transmembrane transporter activity"/>
    <property type="evidence" value="ECO:0007669"/>
    <property type="project" value="InterPro"/>
</dbReference>
<keyword evidence="3 6" id="KW-0812">Transmembrane</keyword>
<dbReference type="AlphaFoldDB" id="A0A7C4KZC7"/>
<feature type="transmembrane region" description="Helical" evidence="6">
    <location>
        <begin position="96"/>
        <end position="120"/>
    </location>
</feature>
<comment type="caution">
    <text evidence="7">The sequence shown here is derived from an EMBL/GenBank/DDBJ whole genome shotgun (WGS) entry which is preliminary data.</text>
</comment>
<evidence type="ECO:0000313" key="7">
    <source>
        <dbReference type="EMBL" id="HGS87419.1"/>
    </source>
</evidence>
<feature type="transmembrane region" description="Helical" evidence="6">
    <location>
        <begin position="243"/>
        <end position="262"/>
    </location>
</feature>